<feature type="chain" id="PRO_5042989731" description="Ubiquitin 3 binding protein But2 C-terminal domain-containing protein" evidence="1">
    <location>
        <begin position="18"/>
        <end position="161"/>
    </location>
</feature>
<gene>
    <name evidence="2" type="ORF">QBC38DRAFT_362671</name>
</gene>
<feature type="signal peptide" evidence="1">
    <location>
        <begin position="1"/>
        <end position="17"/>
    </location>
</feature>
<dbReference type="Proteomes" id="UP001301958">
    <property type="component" value="Unassembled WGS sequence"/>
</dbReference>
<keyword evidence="3" id="KW-1185">Reference proteome</keyword>
<reference evidence="2" key="1">
    <citation type="journal article" date="2023" name="Mol. Phylogenet. Evol.">
        <title>Genome-scale phylogeny and comparative genomics of the fungal order Sordariales.</title>
        <authorList>
            <person name="Hensen N."/>
            <person name="Bonometti L."/>
            <person name="Westerberg I."/>
            <person name="Brannstrom I.O."/>
            <person name="Guillou S."/>
            <person name="Cros-Aarteil S."/>
            <person name="Calhoun S."/>
            <person name="Haridas S."/>
            <person name="Kuo A."/>
            <person name="Mondo S."/>
            <person name="Pangilinan J."/>
            <person name="Riley R."/>
            <person name="LaButti K."/>
            <person name="Andreopoulos B."/>
            <person name="Lipzen A."/>
            <person name="Chen C."/>
            <person name="Yan M."/>
            <person name="Daum C."/>
            <person name="Ng V."/>
            <person name="Clum A."/>
            <person name="Steindorff A."/>
            <person name="Ohm R.A."/>
            <person name="Martin F."/>
            <person name="Silar P."/>
            <person name="Natvig D.O."/>
            <person name="Lalanne C."/>
            <person name="Gautier V."/>
            <person name="Ament-Velasquez S.L."/>
            <person name="Kruys A."/>
            <person name="Hutchinson M.I."/>
            <person name="Powell A.J."/>
            <person name="Barry K."/>
            <person name="Miller A.N."/>
            <person name="Grigoriev I.V."/>
            <person name="Debuchy R."/>
            <person name="Gladieux P."/>
            <person name="Hiltunen Thoren M."/>
            <person name="Johannesson H."/>
        </authorList>
    </citation>
    <scope>NUCLEOTIDE SEQUENCE</scope>
    <source>
        <strain evidence="2">CBS 990.96</strain>
    </source>
</reference>
<reference evidence="2" key="2">
    <citation type="submission" date="2023-05" db="EMBL/GenBank/DDBJ databases">
        <authorList>
            <consortium name="Lawrence Berkeley National Laboratory"/>
            <person name="Steindorff A."/>
            <person name="Hensen N."/>
            <person name="Bonometti L."/>
            <person name="Westerberg I."/>
            <person name="Brannstrom I.O."/>
            <person name="Guillou S."/>
            <person name="Cros-Aarteil S."/>
            <person name="Calhoun S."/>
            <person name="Haridas S."/>
            <person name="Kuo A."/>
            <person name="Mondo S."/>
            <person name="Pangilinan J."/>
            <person name="Riley R."/>
            <person name="Labutti K."/>
            <person name="Andreopoulos B."/>
            <person name="Lipzen A."/>
            <person name="Chen C."/>
            <person name="Yanf M."/>
            <person name="Daum C."/>
            <person name="Ng V."/>
            <person name="Clum A."/>
            <person name="Ohm R."/>
            <person name="Martin F."/>
            <person name="Silar P."/>
            <person name="Natvig D."/>
            <person name="Lalanne C."/>
            <person name="Gautier V."/>
            <person name="Ament-Velasquez S.L."/>
            <person name="Kruys A."/>
            <person name="Hutchinson M.I."/>
            <person name="Powell A.J."/>
            <person name="Barry K."/>
            <person name="Miller A.N."/>
            <person name="Grigoriev I.V."/>
            <person name="Debuchy R."/>
            <person name="Gladieux P."/>
            <person name="Thoren M.H."/>
            <person name="Johannesson H."/>
        </authorList>
    </citation>
    <scope>NUCLEOTIDE SEQUENCE</scope>
    <source>
        <strain evidence="2">CBS 990.96</strain>
    </source>
</reference>
<proteinExistence type="predicted"/>
<keyword evidence="1" id="KW-0732">Signal</keyword>
<evidence type="ECO:0000313" key="3">
    <source>
        <dbReference type="Proteomes" id="UP001301958"/>
    </source>
</evidence>
<sequence length="161" mass="17949">MKSFTSTILLLAGLTTANPITQSQPRQTTPSPYQISTFYASRTHNSYSCNYEFTLTSSTLPTPITCSARGLDSGFTGSPWLASVYPGTGNCNDTRVTWEFYQPKRFDGETPADFYVTIDGVKGKYVIPKEDFTLTPNGPSPFDDDFYYSGPQEFEVVDFDF</sequence>
<accession>A0AAN7BRH7</accession>
<evidence type="ECO:0008006" key="4">
    <source>
        <dbReference type="Google" id="ProtNLM"/>
    </source>
</evidence>
<protein>
    <recommendedName>
        <fullName evidence="4">Ubiquitin 3 binding protein But2 C-terminal domain-containing protein</fullName>
    </recommendedName>
</protein>
<organism evidence="2 3">
    <name type="scientific">Podospora fimiseda</name>
    <dbReference type="NCBI Taxonomy" id="252190"/>
    <lineage>
        <taxon>Eukaryota</taxon>
        <taxon>Fungi</taxon>
        <taxon>Dikarya</taxon>
        <taxon>Ascomycota</taxon>
        <taxon>Pezizomycotina</taxon>
        <taxon>Sordariomycetes</taxon>
        <taxon>Sordariomycetidae</taxon>
        <taxon>Sordariales</taxon>
        <taxon>Podosporaceae</taxon>
        <taxon>Podospora</taxon>
    </lineage>
</organism>
<dbReference type="AlphaFoldDB" id="A0AAN7BRH7"/>
<evidence type="ECO:0000313" key="2">
    <source>
        <dbReference type="EMBL" id="KAK4228097.1"/>
    </source>
</evidence>
<name>A0AAN7BRH7_9PEZI</name>
<comment type="caution">
    <text evidence="2">The sequence shown here is derived from an EMBL/GenBank/DDBJ whole genome shotgun (WGS) entry which is preliminary data.</text>
</comment>
<evidence type="ECO:0000256" key="1">
    <source>
        <dbReference type="SAM" id="SignalP"/>
    </source>
</evidence>
<dbReference type="EMBL" id="MU865323">
    <property type="protein sequence ID" value="KAK4228097.1"/>
    <property type="molecule type" value="Genomic_DNA"/>
</dbReference>